<dbReference type="Gene3D" id="1.10.10.10">
    <property type="entry name" value="Winged helix-like DNA-binding domain superfamily/Winged helix DNA-binding domain"/>
    <property type="match status" value="1"/>
</dbReference>
<accession>I1D6N4</accession>
<sequence length="150" mass="16879">MRYAKDVSETAYERSLASRLRLAVVRLNRRLRAQRASTDLSLTQISALSTLHKCGPMTPGQLASREGVQPPSMTRVISALEEMGYVERSPHPTDGRQAIVTLTQPGRDYIHATISRREAWLDMRLAELSDEERHVLSKAAEIIERMAEHG</sequence>
<keyword evidence="6" id="KW-1185">Reference proteome</keyword>
<keyword evidence="3" id="KW-0804">Transcription</keyword>
<dbReference type="SUPFAM" id="SSF46785">
    <property type="entry name" value="Winged helix' DNA-binding domain"/>
    <property type="match status" value="1"/>
</dbReference>
<keyword evidence="2" id="KW-0238">DNA-binding</keyword>
<gene>
    <name evidence="5" type="ORF">SacglDRAFT_03761</name>
</gene>
<dbReference type="InterPro" id="IPR052526">
    <property type="entry name" value="HTH-type_Bedaq_tolerance"/>
</dbReference>
<evidence type="ECO:0000313" key="6">
    <source>
        <dbReference type="Proteomes" id="UP000005087"/>
    </source>
</evidence>
<dbReference type="GO" id="GO:0003677">
    <property type="term" value="F:DNA binding"/>
    <property type="evidence" value="ECO:0007669"/>
    <property type="project" value="UniProtKB-KW"/>
</dbReference>
<dbReference type="PROSITE" id="PS01117">
    <property type="entry name" value="HTH_MARR_1"/>
    <property type="match status" value="1"/>
</dbReference>
<dbReference type="InterPro" id="IPR036388">
    <property type="entry name" value="WH-like_DNA-bd_sf"/>
</dbReference>
<dbReference type="Proteomes" id="UP000005087">
    <property type="component" value="Chromosome"/>
</dbReference>
<dbReference type="AlphaFoldDB" id="I1D6N4"/>
<keyword evidence="1" id="KW-0805">Transcription regulation</keyword>
<evidence type="ECO:0000313" key="5">
    <source>
        <dbReference type="EMBL" id="EIF00609.1"/>
    </source>
</evidence>
<dbReference type="PROSITE" id="PS50995">
    <property type="entry name" value="HTH_MARR_2"/>
    <property type="match status" value="1"/>
</dbReference>
<proteinExistence type="predicted"/>
<dbReference type="EMBL" id="CM001484">
    <property type="protein sequence ID" value="EIF00609.1"/>
    <property type="molecule type" value="Genomic_DNA"/>
</dbReference>
<dbReference type="GO" id="GO:0003700">
    <property type="term" value="F:DNA-binding transcription factor activity"/>
    <property type="evidence" value="ECO:0007669"/>
    <property type="project" value="InterPro"/>
</dbReference>
<dbReference type="InterPro" id="IPR000835">
    <property type="entry name" value="HTH_MarR-typ"/>
</dbReference>
<dbReference type="Pfam" id="PF01047">
    <property type="entry name" value="MarR"/>
    <property type="match status" value="1"/>
</dbReference>
<dbReference type="SMART" id="SM00347">
    <property type="entry name" value="HTH_MARR"/>
    <property type="match status" value="1"/>
</dbReference>
<reference evidence="5 6" key="1">
    <citation type="submission" date="2011-09" db="EMBL/GenBank/DDBJ databases">
        <authorList>
            <consortium name="US DOE Joint Genome Institute (JGI-PGF)"/>
            <person name="Lucas S."/>
            <person name="Han J."/>
            <person name="Lapidus A."/>
            <person name="Cheng J.-F."/>
            <person name="Goodwin L."/>
            <person name="Pitluck S."/>
            <person name="Peters L."/>
            <person name="Land M.L."/>
            <person name="Hauser L."/>
            <person name="Brambilla E."/>
            <person name="Klenk H.-P."/>
            <person name="Woyke T.J."/>
        </authorList>
    </citation>
    <scope>NUCLEOTIDE SEQUENCE [LARGE SCALE GENOMIC DNA]</scope>
    <source>
        <strain evidence="5 6">K62</strain>
    </source>
</reference>
<dbReference type="InterPro" id="IPR023187">
    <property type="entry name" value="Tscrpt_reg_MarR-type_CS"/>
</dbReference>
<name>I1D6N4_9PSEU</name>
<dbReference type="PRINTS" id="PR00598">
    <property type="entry name" value="HTHMARR"/>
</dbReference>
<reference evidence="6" key="2">
    <citation type="submission" date="2012-01" db="EMBL/GenBank/DDBJ databases">
        <title>Noncontiguous Finished sequence of chromosome of Saccharomonospora glauca K62.</title>
        <authorList>
            <consortium name="US DOE Joint Genome Institute"/>
            <person name="Lucas S."/>
            <person name="Han J."/>
            <person name="Lapidus A."/>
            <person name="Cheng J.-F."/>
            <person name="Goodwin L."/>
            <person name="Pitluck S."/>
            <person name="Peters L."/>
            <person name="Mikhailova N."/>
            <person name="Held B."/>
            <person name="Detter J.C."/>
            <person name="Han C."/>
            <person name="Tapia R."/>
            <person name="Land M."/>
            <person name="Hauser L."/>
            <person name="Kyrpides N."/>
            <person name="Ivanova N."/>
            <person name="Pagani I."/>
            <person name="Brambilla E.-M."/>
            <person name="Klenk H.-P."/>
            <person name="Woyke T."/>
        </authorList>
    </citation>
    <scope>NUCLEOTIDE SEQUENCE [LARGE SCALE GENOMIC DNA]</scope>
    <source>
        <strain evidence="6">K62</strain>
    </source>
</reference>
<evidence type="ECO:0000256" key="1">
    <source>
        <dbReference type="ARBA" id="ARBA00023015"/>
    </source>
</evidence>
<dbReference type="HOGENOM" id="CLU_083287_15_1_11"/>
<evidence type="ECO:0000256" key="3">
    <source>
        <dbReference type="ARBA" id="ARBA00023163"/>
    </source>
</evidence>
<feature type="domain" description="HTH marR-type" evidence="4">
    <location>
        <begin position="13"/>
        <end position="148"/>
    </location>
</feature>
<dbReference type="PANTHER" id="PTHR39515">
    <property type="entry name" value="CONSERVED PROTEIN"/>
    <property type="match status" value="1"/>
</dbReference>
<protein>
    <submittedName>
        <fullName evidence="5">Transcriptional regulator</fullName>
    </submittedName>
</protein>
<dbReference type="PANTHER" id="PTHR39515:SF2">
    <property type="entry name" value="HTH-TYPE TRANSCRIPTIONAL REGULATOR RV0880"/>
    <property type="match status" value="1"/>
</dbReference>
<evidence type="ECO:0000256" key="2">
    <source>
        <dbReference type="ARBA" id="ARBA00023125"/>
    </source>
</evidence>
<dbReference type="eggNOG" id="COG1846">
    <property type="taxonomic scope" value="Bacteria"/>
</dbReference>
<organism evidence="5 6">
    <name type="scientific">Saccharomonospora glauca K62</name>
    <dbReference type="NCBI Taxonomy" id="928724"/>
    <lineage>
        <taxon>Bacteria</taxon>
        <taxon>Bacillati</taxon>
        <taxon>Actinomycetota</taxon>
        <taxon>Actinomycetes</taxon>
        <taxon>Pseudonocardiales</taxon>
        <taxon>Pseudonocardiaceae</taxon>
        <taxon>Saccharomonospora</taxon>
    </lineage>
</organism>
<evidence type="ECO:0000259" key="4">
    <source>
        <dbReference type="PROSITE" id="PS50995"/>
    </source>
</evidence>
<dbReference type="InterPro" id="IPR036390">
    <property type="entry name" value="WH_DNA-bd_sf"/>
</dbReference>
<dbReference type="STRING" id="928724.SacglDRAFT_03761"/>